<proteinExistence type="predicted"/>
<protein>
    <submittedName>
        <fullName evidence="1">Uncharacterized protein</fullName>
    </submittedName>
</protein>
<reference evidence="2" key="1">
    <citation type="submission" date="2015-04" db="EMBL/GenBank/DDBJ databases">
        <authorList>
            <person name="Mushtaq Mamoona"/>
        </authorList>
    </citation>
    <scope>NUCLEOTIDE SEQUENCE [LARGE SCALE GENOMIC DNA]</scope>
    <source>
        <strain evidence="2">AN4859/03</strain>
    </source>
</reference>
<dbReference type="Proteomes" id="UP000043763">
    <property type="component" value="Unassembled WGS sequence"/>
</dbReference>
<dbReference type="RefSeq" id="WP_048595261.1">
    <property type="nucleotide sequence ID" value="NZ_CVLB01000002.1"/>
</dbReference>
<dbReference type="EMBL" id="CVLB01000002">
    <property type="protein sequence ID" value="CRF34511.1"/>
    <property type="molecule type" value="Genomic_DNA"/>
</dbReference>
<keyword evidence="2" id="KW-1185">Reference proteome</keyword>
<evidence type="ECO:0000313" key="2">
    <source>
        <dbReference type="Proteomes" id="UP000043763"/>
    </source>
</evidence>
<dbReference type="AlphaFoldDB" id="A0A0G4K8Y8"/>
<organism evidence="1 2">
    <name type="scientific">Brachyspira suanatina</name>
    <dbReference type="NCBI Taxonomy" id="381802"/>
    <lineage>
        <taxon>Bacteria</taxon>
        <taxon>Pseudomonadati</taxon>
        <taxon>Spirochaetota</taxon>
        <taxon>Spirochaetia</taxon>
        <taxon>Brachyspirales</taxon>
        <taxon>Brachyspiraceae</taxon>
        <taxon>Brachyspira</taxon>
    </lineage>
</organism>
<sequence length="265" mass="32137">MENKKIVYFDKNIFSILKNEYKSGNTNNFNKIINSKNKFLYVYSMAHIFDLQNDKTNKKEEDFEFMSQIVDSNYLYYFEQEERFCIDHNIKITDKYKKAENFDDMFKQMDLGYIDSVSNPFIIQHNKYIENKKLYNEDRKNIKFILKNNDDIKQLYMSTIIENFYKNKNFNIFQKYLSMYLFIDIVEDKLSEKNSKLKYRNMFIDGMHSCFSMSSDYFVTNDENLSLKSNLCYVKDNGYNIRFFHTSNNTRILDLNKFILLLDNI</sequence>
<evidence type="ECO:0000313" key="1">
    <source>
        <dbReference type="EMBL" id="CRF34511.1"/>
    </source>
</evidence>
<name>A0A0G4K8Y8_9SPIR</name>
<dbReference type="OrthoDB" id="1413206at2"/>
<accession>A0A0G4K8Y8</accession>
<gene>
    <name evidence="1" type="ORF">BRSU_2067</name>
</gene>